<organism evidence="4 5">
    <name type="scientific">Mucuna pruriens</name>
    <name type="common">Velvet bean</name>
    <name type="synonym">Dolichos pruriens</name>
    <dbReference type="NCBI Taxonomy" id="157652"/>
    <lineage>
        <taxon>Eukaryota</taxon>
        <taxon>Viridiplantae</taxon>
        <taxon>Streptophyta</taxon>
        <taxon>Embryophyta</taxon>
        <taxon>Tracheophyta</taxon>
        <taxon>Spermatophyta</taxon>
        <taxon>Magnoliopsida</taxon>
        <taxon>eudicotyledons</taxon>
        <taxon>Gunneridae</taxon>
        <taxon>Pentapetalae</taxon>
        <taxon>rosids</taxon>
        <taxon>fabids</taxon>
        <taxon>Fabales</taxon>
        <taxon>Fabaceae</taxon>
        <taxon>Papilionoideae</taxon>
        <taxon>50 kb inversion clade</taxon>
        <taxon>NPAAA clade</taxon>
        <taxon>indigoferoid/millettioid clade</taxon>
        <taxon>Phaseoleae</taxon>
        <taxon>Mucuna</taxon>
    </lineage>
</organism>
<dbReference type="GO" id="GO:0003677">
    <property type="term" value="F:DNA binding"/>
    <property type="evidence" value="ECO:0007669"/>
    <property type="project" value="TreeGrafter"/>
</dbReference>
<dbReference type="PANTHER" id="PTHR45623">
    <property type="entry name" value="CHROMODOMAIN-HELICASE-DNA-BINDING PROTEIN 3-RELATED-RELATED"/>
    <property type="match status" value="1"/>
</dbReference>
<feature type="domain" description="Protein kinase" evidence="3">
    <location>
        <begin position="1"/>
        <end position="225"/>
    </location>
</feature>
<dbReference type="GO" id="GO:0042393">
    <property type="term" value="F:histone binding"/>
    <property type="evidence" value="ECO:0007669"/>
    <property type="project" value="TreeGrafter"/>
</dbReference>
<dbReference type="PANTHER" id="PTHR45623:SF28">
    <property type="entry name" value="PROTEIN CHROMATIN REMODELING 4"/>
    <property type="match status" value="1"/>
</dbReference>
<keyword evidence="4" id="KW-0808">Transferase</keyword>
<accession>A0A371GP55</accession>
<dbReference type="InterPro" id="IPR027417">
    <property type="entry name" value="P-loop_NTPase"/>
</dbReference>
<evidence type="ECO:0000313" key="4">
    <source>
        <dbReference type="EMBL" id="RDX92331.1"/>
    </source>
</evidence>
<dbReference type="InterPro" id="IPR011009">
    <property type="entry name" value="Kinase-like_dom_sf"/>
</dbReference>
<protein>
    <submittedName>
        <fullName evidence="4">Cyclin-dependent kinase F-4</fullName>
    </submittedName>
</protein>
<evidence type="ECO:0000313" key="5">
    <source>
        <dbReference type="Proteomes" id="UP000257109"/>
    </source>
</evidence>
<dbReference type="STRING" id="157652.A0A371GP55"/>
<proteinExistence type="predicted"/>
<dbReference type="OrthoDB" id="2158884at2759"/>
<dbReference type="GO" id="GO:0003682">
    <property type="term" value="F:chromatin binding"/>
    <property type="evidence" value="ECO:0007669"/>
    <property type="project" value="TreeGrafter"/>
</dbReference>
<dbReference type="Gene3D" id="3.40.50.10810">
    <property type="entry name" value="Tandem AAA-ATPase domain"/>
    <property type="match status" value="1"/>
</dbReference>
<dbReference type="SUPFAM" id="SSF52540">
    <property type="entry name" value="P-loop containing nucleoside triphosphate hydrolases"/>
    <property type="match status" value="1"/>
</dbReference>
<dbReference type="Gene3D" id="3.30.200.20">
    <property type="entry name" value="Phosphorylase Kinase, domain 1"/>
    <property type="match status" value="1"/>
</dbReference>
<sequence>MNHLNIVKLKEVIRESDILYFVFEYMEYNLYQLMKDREKLFFEGEVRNWCFQVFQGLAHMHQRGYFHRDLKPENLLVTKDIIKIPVKLETLTLEWDSSKENSTRKSNDHQNDIFNRMEQPEDLKGGSLFPHQLEALNWLRVNVVEYHGCAKARAIIRQYEWHANDPSRLNKKTKAYKFNVLLTTYEMILADSSHLRGMPWEVLVVDEGHRMKNSGTSFISFTIFI</sequence>
<keyword evidence="4" id="KW-0418">Kinase</keyword>
<dbReference type="InterPro" id="IPR038718">
    <property type="entry name" value="SNF2-like_sf"/>
</dbReference>
<dbReference type="GO" id="GO:0005524">
    <property type="term" value="F:ATP binding"/>
    <property type="evidence" value="ECO:0007669"/>
    <property type="project" value="InterPro"/>
</dbReference>
<dbReference type="GO" id="GO:0140658">
    <property type="term" value="F:ATP-dependent chromatin remodeler activity"/>
    <property type="evidence" value="ECO:0007669"/>
    <property type="project" value="TreeGrafter"/>
</dbReference>
<dbReference type="Gene3D" id="1.10.510.10">
    <property type="entry name" value="Transferase(Phosphotransferase) domain 1"/>
    <property type="match status" value="1"/>
</dbReference>
<dbReference type="SUPFAM" id="SSF56112">
    <property type="entry name" value="Protein kinase-like (PK-like)"/>
    <property type="match status" value="1"/>
</dbReference>
<comment type="caution">
    <text evidence="4">The sequence shown here is derived from an EMBL/GenBank/DDBJ whole genome shotgun (WGS) entry which is preliminary data.</text>
</comment>
<reference evidence="4" key="1">
    <citation type="submission" date="2018-05" db="EMBL/GenBank/DDBJ databases">
        <title>Draft genome of Mucuna pruriens seed.</title>
        <authorList>
            <person name="Nnadi N.E."/>
            <person name="Vos R."/>
            <person name="Hasami M.H."/>
            <person name="Devisetty U.K."/>
            <person name="Aguiy J.C."/>
        </authorList>
    </citation>
    <scope>NUCLEOTIDE SEQUENCE [LARGE SCALE GENOMIC DNA]</scope>
    <source>
        <strain evidence="4">JCA_2017</strain>
    </source>
</reference>
<dbReference type="InterPro" id="IPR008271">
    <property type="entry name" value="Ser/Thr_kinase_AS"/>
</dbReference>
<dbReference type="Pfam" id="PF00069">
    <property type="entry name" value="Pkinase"/>
    <property type="match status" value="1"/>
</dbReference>
<dbReference type="PROSITE" id="PS50011">
    <property type="entry name" value="PROTEIN_KINASE_DOM"/>
    <property type="match status" value="1"/>
</dbReference>
<dbReference type="InterPro" id="IPR000330">
    <property type="entry name" value="SNF2_N"/>
</dbReference>
<feature type="non-terminal residue" evidence="4">
    <location>
        <position position="1"/>
    </location>
</feature>
<dbReference type="EMBL" id="QJKJ01004889">
    <property type="protein sequence ID" value="RDX92331.1"/>
    <property type="molecule type" value="Genomic_DNA"/>
</dbReference>
<name>A0A371GP55_MUCPR</name>
<dbReference type="InterPro" id="IPR000719">
    <property type="entry name" value="Prot_kinase_dom"/>
</dbReference>
<gene>
    <name evidence="4" type="primary">CDKF-4</name>
    <name evidence="4" type="ORF">CR513_25543</name>
</gene>
<dbReference type="GO" id="GO:0005634">
    <property type="term" value="C:nucleus"/>
    <property type="evidence" value="ECO:0007669"/>
    <property type="project" value="UniProtKB-SubCell"/>
</dbReference>
<comment type="subcellular location">
    <subcellularLocation>
        <location evidence="1">Nucleus</location>
    </subcellularLocation>
</comment>
<dbReference type="GO" id="GO:0004672">
    <property type="term" value="F:protein kinase activity"/>
    <property type="evidence" value="ECO:0007669"/>
    <property type="project" value="InterPro"/>
</dbReference>
<dbReference type="GO" id="GO:0000785">
    <property type="term" value="C:chromatin"/>
    <property type="evidence" value="ECO:0007669"/>
    <property type="project" value="TreeGrafter"/>
</dbReference>
<dbReference type="Proteomes" id="UP000257109">
    <property type="component" value="Unassembled WGS sequence"/>
</dbReference>
<evidence type="ECO:0000256" key="2">
    <source>
        <dbReference type="ARBA" id="ARBA00023242"/>
    </source>
</evidence>
<dbReference type="Pfam" id="PF00176">
    <property type="entry name" value="SNF2-rel_dom"/>
    <property type="match status" value="1"/>
</dbReference>
<evidence type="ECO:0000259" key="3">
    <source>
        <dbReference type="PROSITE" id="PS50011"/>
    </source>
</evidence>
<dbReference type="PROSITE" id="PS00108">
    <property type="entry name" value="PROTEIN_KINASE_ST"/>
    <property type="match status" value="1"/>
</dbReference>
<keyword evidence="5" id="KW-1185">Reference proteome</keyword>
<dbReference type="SMART" id="SM00220">
    <property type="entry name" value="S_TKc"/>
    <property type="match status" value="1"/>
</dbReference>
<evidence type="ECO:0000256" key="1">
    <source>
        <dbReference type="ARBA" id="ARBA00004123"/>
    </source>
</evidence>
<keyword evidence="2" id="KW-0539">Nucleus</keyword>
<dbReference type="GO" id="GO:0016887">
    <property type="term" value="F:ATP hydrolysis activity"/>
    <property type="evidence" value="ECO:0007669"/>
    <property type="project" value="TreeGrafter"/>
</dbReference>
<dbReference type="AlphaFoldDB" id="A0A371GP55"/>